<gene>
    <name evidence="1" type="ORF">F1728_24195</name>
</gene>
<protein>
    <submittedName>
        <fullName evidence="1">Uncharacterized protein</fullName>
    </submittedName>
</protein>
<organism evidence="1 2">
    <name type="scientific">Gimesia benthica</name>
    <dbReference type="NCBI Taxonomy" id="2608982"/>
    <lineage>
        <taxon>Bacteria</taxon>
        <taxon>Pseudomonadati</taxon>
        <taxon>Planctomycetota</taxon>
        <taxon>Planctomycetia</taxon>
        <taxon>Planctomycetales</taxon>
        <taxon>Planctomycetaceae</taxon>
        <taxon>Gimesia</taxon>
    </lineage>
</organism>
<accession>A0A6I6AG58</accession>
<dbReference type="KEGG" id="gim:F1728_24195"/>
<reference evidence="1 2" key="1">
    <citation type="submission" date="2019-09" db="EMBL/GenBank/DDBJ databases">
        <title>Gimesia benthica sp. nov., a novel bacterium isolated from deep-sea water of the Northwest Indian Ocean.</title>
        <authorList>
            <person name="Dai X."/>
        </authorList>
    </citation>
    <scope>NUCLEOTIDE SEQUENCE [LARGE SCALE GENOMIC DNA]</scope>
    <source>
        <strain evidence="1 2">E7</strain>
    </source>
</reference>
<name>A0A6I6AG58_9PLAN</name>
<proteinExistence type="predicted"/>
<dbReference type="AlphaFoldDB" id="A0A6I6AG58"/>
<evidence type="ECO:0000313" key="1">
    <source>
        <dbReference type="EMBL" id="QGQ25594.1"/>
    </source>
</evidence>
<evidence type="ECO:0000313" key="2">
    <source>
        <dbReference type="Proteomes" id="UP000427281"/>
    </source>
</evidence>
<dbReference type="Proteomes" id="UP000427281">
    <property type="component" value="Chromosome"/>
</dbReference>
<dbReference type="RefSeq" id="WP_155366245.1">
    <property type="nucleotide sequence ID" value="NZ_CP043930.1"/>
</dbReference>
<sequence length="77" mass="8488">MLNLCLHAGASSVELSDVWDCPTPRRTHSWVPVPHQKLLSLVEGTLEGSGLHVVNEAHALWNDGARYFGQTMGCPHR</sequence>
<dbReference type="EMBL" id="CP043930">
    <property type="protein sequence ID" value="QGQ25594.1"/>
    <property type="molecule type" value="Genomic_DNA"/>
</dbReference>
<keyword evidence="2" id="KW-1185">Reference proteome</keyword>